<organism evidence="1 2">
    <name type="scientific">Phytophthora fragariaefolia</name>
    <dbReference type="NCBI Taxonomy" id="1490495"/>
    <lineage>
        <taxon>Eukaryota</taxon>
        <taxon>Sar</taxon>
        <taxon>Stramenopiles</taxon>
        <taxon>Oomycota</taxon>
        <taxon>Peronosporomycetes</taxon>
        <taxon>Peronosporales</taxon>
        <taxon>Peronosporaceae</taxon>
        <taxon>Phytophthora</taxon>
    </lineage>
</organism>
<dbReference type="EMBL" id="BSXT01007704">
    <property type="protein sequence ID" value="GMF64140.1"/>
    <property type="molecule type" value="Genomic_DNA"/>
</dbReference>
<evidence type="ECO:0000313" key="2">
    <source>
        <dbReference type="Proteomes" id="UP001165121"/>
    </source>
</evidence>
<name>A0A9W6YH49_9STRA</name>
<sequence length="115" mass="12447">MWPAASSLSDRVDKFSSPTVEAHALCSLALDLHQSQRSQTQTSFGPRIPYNDPLPTMLNLTSTTFVLRLISIGVNEDAGVSVSKAKTAAQKFVPQASLDKVSTAFQWNARRIVGA</sequence>
<gene>
    <name evidence="1" type="ORF">Pfra01_002804100</name>
</gene>
<dbReference type="Proteomes" id="UP001165121">
    <property type="component" value="Unassembled WGS sequence"/>
</dbReference>
<comment type="caution">
    <text evidence="1">The sequence shown here is derived from an EMBL/GenBank/DDBJ whole genome shotgun (WGS) entry which is preliminary data.</text>
</comment>
<protein>
    <submittedName>
        <fullName evidence="1">Unnamed protein product</fullName>
    </submittedName>
</protein>
<proteinExistence type="predicted"/>
<dbReference type="AlphaFoldDB" id="A0A9W6YH49"/>
<accession>A0A9W6YH49</accession>
<evidence type="ECO:0000313" key="1">
    <source>
        <dbReference type="EMBL" id="GMF64140.1"/>
    </source>
</evidence>
<reference evidence="1" key="1">
    <citation type="submission" date="2023-04" db="EMBL/GenBank/DDBJ databases">
        <title>Phytophthora fragariaefolia NBRC 109709.</title>
        <authorList>
            <person name="Ichikawa N."/>
            <person name="Sato H."/>
            <person name="Tonouchi N."/>
        </authorList>
    </citation>
    <scope>NUCLEOTIDE SEQUENCE</scope>
    <source>
        <strain evidence="1">NBRC 109709</strain>
    </source>
</reference>
<keyword evidence="2" id="KW-1185">Reference proteome</keyword>